<dbReference type="AlphaFoldDB" id="A0A972VVD2"/>
<dbReference type="EMBL" id="JABMOJ010000099">
    <property type="protein sequence ID" value="NQV64266.1"/>
    <property type="molecule type" value="Genomic_DNA"/>
</dbReference>
<dbReference type="Proteomes" id="UP000754644">
    <property type="component" value="Unassembled WGS sequence"/>
</dbReference>
<dbReference type="CDD" id="cd01166">
    <property type="entry name" value="KdgK"/>
    <property type="match status" value="1"/>
</dbReference>
<evidence type="ECO:0000313" key="5">
    <source>
        <dbReference type="EMBL" id="NQV64266.1"/>
    </source>
</evidence>
<evidence type="ECO:0000259" key="4">
    <source>
        <dbReference type="Pfam" id="PF00294"/>
    </source>
</evidence>
<dbReference type="InterPro" id="IPR050306">
    <property type="entry name" value="PfkB_Carbo_kinase"/>
</dbReference>
<feature type="domain" description="Carbohydrate kinase PfkB" evidence="4">
    <location>
        <begin position="8"/>
        <end position="292"/>
    </location>
</feature>
<dbReference type="InterPro" id="IPR029056">
    <property type="entry name" value="Ribokinase-like"/>
</dbReference>
<dbReference type="GO" id="GO:0042840">
    <property type="term" value="P:D-glucuronate catabolic process"/>
    <property type="evidence" value="ECO:0007669"/>
    <property type="project" value="TreeGrafter"/>
</dbReference>
<dbReference type="PANTHER" id="PTHR43085:SF15">
    <property type="entry name" value="2-DEHYDRO-3-DEOXYGLUCONOKINASE"/>
    <property type="match status" value="1"/>
</dbReference>
<evidence type="ECO:0000256" key="2">
    <source>
        <dbReference type="ARBA" id="ARBA00022679"/>
    </source>
</evidence>
<sequence length="300" mass="33060">MSNHGYDIVCAGEVMVEFSSLDNHQWQQGFGGDTYNTAVYLGRAGLNCAYMTRLGDDLFSTQVASIIAAEGLGTDHLEHIKNRQMGLYTITNGLDGERSFDYWRGLSPARELFAANLTPPNCRYFYLTGITLAIVADQDIEHLVTCLTALRARGTLIVFDPNYRPKLWTSVAEARQAYSQILPLCQIVMPALEDDMALWEISTLEESMALYRPFDLEELIIKAPDLSCHVVSNDSHITGTAIRVNATDTTGAGDSFNAGYLAARIQGESIPQAIQAAQQLSAQVVQHRGAIMPRQLHRGT</sequence>
<keyword evidence="3 5" id="KW-0418">Kinase</keyword>
<dbReference type="SUPFAM" id="SSF53613">
    <property type="entry name" value="Ribokinase-like"/>
    <property type="match status" value="1"/>
</dbReference>
<dbReference type="Pfam" id="PF00294">
    <property type="entry name" value="PfkB"/>
    <property type="match status" value="1"/>
</dbReference>
<comment type="caution">
    <text evidence="5">The sequence shown here is derived from an EMBL/GenBank/DDBJ whole genome shotgun (WGS) entry which is preliminary data.</text>
</comment>
<gene>
    <name evidence="5" type="ORF">HQ497_02775</name>
</gene>
<proteinExistence type="inferred from homology"/>
<accession>A0A972VVD2</accession>
<dbReference type="PROSITE" id="PS00584">
    <property type="entry name" value="PFKB_KINASES_2"/>
    <property type="match status" value="1"/>
</dbReference>
<name>A0A972VVD2_9GAMM</name>
<dbReference type="InterPro" id="IPR002173">
    <property type="entry name" value="Carboh/pur_kinase_PfkB_CS"/>
</dbReference>
<protein>
    <submittedName>
        <fullName evidence="5">Sugar kinase</fullName>
    </submittedName>
</protein>
<dbReference type="PANTHER" id="PTHR43085">
    <property type="entry name" value="HEXOKINASE FAMILY MEMBER"/>
    <property type="match status" value="1"/>
</dbReference>
<comment type="similarity">
    <text evidence="1">Belongs to the carbohydrate kinase PfkB family.</text>
</comment>
<organism evidence="5 6">
    <name type="scientific">SAR86 cluster bacterium</name>
    <dbReference type="NCBI Taxonomy" id="2030880"/>
    <lineage>
        <taxon>Bacteria</taxon>
        <taxon>Pseudomonadati</taxon>
        <taxon>Pseudomonadota</taxon>
        <taxon>Gammaproteobacteria</taxon>
        <taxon>SAR86 cluster</taxon>
    </lineage>
</organism>
<evidence type="ECO:0000256" key="3">
    <source>
        <dbReference type="ARBA" id="ARBA00022777"/>
    </source>
</evidence>
<dbReference type="GO" id="GO:0008673">
    <property type="term" value="F:2-dehydro-3-deoxygluconokinase activity"/>
    <property type="evidence" value="ECO:0007669"/>
    <property type="project" value="TreeGrafter"/>
</dbReference>
<keyword evidence="2" id="KW-0808">Transferase</keyword>
<evidence type="ECO:0000256" key="1">
    <source>
        <dbReference type="ARBA" id="ARBA00010688"/>
    </source>
</evidence>
<dbReference type="GO" id="GO:0019698">
    <property type="term" value="P:D-galacturonate catabolic process"/>
    <property type="evidence" value="ECO:0007669"/>
    <property type="project" value="TreeGrafter"/>
</dbReference>
<dbReference type="GO" id="GO:0006974">
    <property type="term" value="P:DNA damage response"/>
    <property type="evidence" value="ECO:0007669"/>
    <property type="project" value="TreeGrafter"/>
</dbReference>
<dbReference type="GO" id="GO:0005829">
    <property type="term" value="C:cytosol"/>
    <property type="evidence" value="ECO:0007669"/>
    <property type="project" value="TreeGrafter"/>
</dbReference>
<dbReference type="InterPro" id="IPR011611">
    <property type="entry name" value="PfkB_dom"/>
</dbReference>
<dbReference type="Gene3D" id="3.40.1190.20">
    <property type="match status" value="1"/>
</dbReference>
<reference evidence="5" key="1">
    <citation type="submission" date="2020-05" db="EMBL/GenBank/DDBJ databases">
        <title>Sulfur intermediates as new biogeochemical hubs in an aquatic model microbial ecosystem.</title>
        <authorList>
            <person name="Vigneron A."/>
        </authorList>
    </citation>
    <scope>NUCLEOTIDE SEQUENCE</scope>
    <source>
        <strain evidence="5">Bin.250</strain>
    </source>
</reference>
<evidence type="ECO:0000313" key="6">
    <source>
        <dbReference type="Proteomes" id="UP000754644"/>
    </source>
</evidence>